<evidence type="ECO:0000256" key="2">
    <source>
        <dbReference type="ARBA" id="ARBA00004721"/>
    </source>
</evidence>
<feature type="transmembrane region" description="Helical" evidence="8">
    <location>
        <begin position="243"/>
        <end position="262"/>
    </location>
</feature>
<feature type="transmembrane region" description="Helical" evidence="8">
    <location>
        <begin position="268"/>
        <end position="289"/>
    </location>
</feature>
<name>A0AAD4GXR2_ASPNN</name>
<dbReference type="FunFam" id="1.10.357.140:FF:000008">
    <property type="entry name" value="4-hydroxybenzoate octaprenyltransferase"/>
    <property type="match status" value="1"/>
</dbReference>
<dbReference type="InterPro" id="IPR039653">
    <property type="entry name" value="Prenyltransferase"/>
</dbReference>
<organism evidence="9 10">
    <name type="scientific">Aspergillus nanangensis</name>
    <dbReference type="NCBI Taxonomy" id="2582783"/>
    <lineage>
        <taxon>Eukaryota</taxon>
        <taxon>Fungi</taxon>
        <taxon>Dikarya</taxon>
        <taxon>Ascomycota</taxon>
        <taxon>Pezizomycotina</taxon>
        <taxon>Eurotiomycetes</taxon>
        <taxon>Eurotiomycetidae</taxon>
        <taxon>Eurotiales</taxon>
        <taxon>Aspergillaceae</taxon>
        <taxon>Aspergillus</taxon>
        <taxon>Aspergillus subgen. Circumdati</taxon>
    </lineage>
</organism>
<dbReference type="InterPro" id="IPR000537">
    <property type="entry name" value="UbiA_prenyltransferase"/>
</dbReference>
<reference evidence="9" key="1">
    <citation type="journal article" date="2019" name="Beilstein J. Org. Chem.">
        <title>Nanangenines: drimane sesquiterpenoids as the dominant metabolite cohort of a novel Australian fungus, Aspergillus nanangensis.</title>
        <authorList>
            <person name="Lacey H.J."/>
            <person name="Gilchrist C.L.M."/>
            <person name="Crombie A."/>
            <person name="Kalaitzis J.A."/>
            <person name="Vuong D."/>
            <person name="Rutledge P.J."/>
            <person name="Turner P."/>
            <person name="Pitt J.I."/>
            <person name="Lacey E."/>
            <person name="Chooi Y.H."/>
            <person name="Piggott A.M."/>
        </authorList>
    </citation>
    <scope>NUCLEOTIDE SEQUENCE</scope>
    <source>
        <strain evidence="9">MST-FP2251</strain>
    </source>
</reference>
<evidence type="ECO:0000256" key="3">
    <source>
        <dbReference type="ARBA" id="ARBA00005985"/>
    </source>
</evidence>
<evidence type="ECO:0000313" key="9">
    <source>
        <dbReference type="EMBL" id="KAF9893202.1"/>
    </source>
</evidence>
<dbReference type="AlphaFoldDB" id="A0AAD4GXR2"/>
<sequence>MPAENDKQPNSLPKYAPPTTGILSYLPRSWVPYAELIRIDRPQGVFITNIPCLIGLMYGANIASTKIEATSLLKQAAKLSLTILAFRSAGCAWNDIIDQDVDRKTARCAIRPVARGAISTTHGCIYTALLVGAAFLPLQTMPQACTTDALITTMLIGIYPFCKRITHFVQIVLGLTLSSTVFLATHSLGADPWTDRTRISTVGVMGSIALMAAFYDVLYACGDVEDDMKSGVKGLAVLFRNQLALLLSVLASGVGLCFYIAASRIGMAAPYVTYTVGGSSLALALMIVLSQTDRKGTCFGYLKWFYMMGYLSLLGGLLGNYLETAEYV</sequence>
<reference evidence="9" key="2">
    <citation type="submission" date="2020-02" db="EMBL/GenBank/DDBJ databases">
        <authorList>
            <person name="Gilchrist C.L.M."/>
            <person name="Chooi Y.-H."/>
        </authorList>
    </citation>
    <scope>NUCLEOTIDE SEQUENCE</scope>
    <source>
        <strain evidence="9">MST-FP2251</strain>
    </source>
</reference>
<comment type="similarity">
    <text evidence="3">Belongs to the UbiA prenyltransferase family.</text>
</comment>
<accession>A0AAD4GXR2</accession>
<dbReference type="Pfam" id="PF01040">
    <property type="entry name" value="UbiA"/>
    <property type="match status" value="1"/>
</dbReference>
<evidence type="ECO:0000256" key="7">
    <source>
        <dbReference type="ARBA" id="ARBA00023136"/>
    </source>
</evidence>
<dbReference type="PANTHER" id="PTHR11048">
    <property type="entry name" value="PRENYLTRANSFERASES"/>
    <property type="match status" value="1"/>
</dbReference>
<dbReference type="GO" id="GO:0008412">
    <property type="term" value="F:4-hydroxybenzoate polyprenyltransferase activity"/>
    <property type="evidence" value="ECO:0007669"/>
    <property type="project" value="TreeGrafter"/>
</dbReference>
<dbReference type="PANTHER" id="PTHR11048:SF39">
    <property type="entry name" value="POLYPRENYL TRANSFERASE AUSN"/>
    <property type="match status" value="1"/>
</dbReference>
<comment type="caution">
    <text evidence="9">The sequence shown here is derived from an EMBL/GenBank/DDBJ whole genome shotgun (WGS) entry which is preliminary data.</text>
</comment>
<feature type="transmembrane region" description="Helical" evidence="8">
    <location>
        <begin position="141"/>
        <end position="161"/>
    </location>
</feature>
<keyword evidence="5 8" id="KW-0812">Transmembrane</keyword>
<evidence type="ECO:0000256" key="5">
    <source>
        <dbReference type="ARBA" id="ARBA00022692"/>
    </source>
</evidence>
<comment type="pathway">
    <text evidence="2">Secondary metabolite biosynthesis; terpenoid biosynthesis.</text>
</comment>
<dbReference type="GO" id="GO:0006744">
    <property type="term" value="P:ubiquinone biosynthetic process"/>
    <property type="evidence" value="ECO:0007669"/>
    <property type="project" value="TreeGrafter"/>
</dbReference>
<protein>
    <submittedName>
        <fullName evidence="9">Uncharacterized protein</fullName>
    </submittedName>
</protein>
<dbReference type="Gene3D" id="1.20.120.1780">
    <property type="entry name" value="UbiA prenyltransferase"/>
    <property type="match status" value="1"/>
</dbReference>
<keyword evidence="10" id="KW-1185">Reference proteome</keyword>
<evidence type="ECO:0000256" key="1">
    <source>
        <dbReference type="ARBA" id="ARBA00004141"/>
    </source>
</evidence>
<feature type="transmembrane region" description="Helical" evidence="8">
    <location>
        <begin position="168"/>
        <end position="189"/>
    </location>
</feature>
<dbReference type="CDD" id="cd13959">
    <property type="entry name" value="PT_UbiA_COQ2"/>
    <property type="match status" value="1"/>
</dbReference>
<evidence type="ECO:0000256" key="6">
    <source>
        <dbReference type="ARBA" id="ARBA00022989"/>
    </source>
</evidence>
<dbReference type="InterPro" id="IPR044878">
    <property type="entry name" value="UbiA_sf"/>
</dbReference>
<gene>
    <name evidence="9" type="ORF">FE257_011625</name>
</gene>
<evidence type="ECO:0000313" key="10">
    <source>
        <dbReference type="Proteomes" id="UP001194746"/>
    </source>
</evidence>
<feature type="transmembrane region" description="Helical" evidence="8">
    <location>
        <begin position="301"/>
        <end position="322"/>
    </location>
</feature>
<feature type="transmembrane region" description="Helical" evidence="8">
    <location>
        <begin position="113"/>
        <end position="135"/>
    </location>
</feature>
<keyword evidence="6 8" id="KW-1133">Transmembrane helix</keyword>
<dbReference type="Proteomes" id="UP001194746">
    <property type="component" value="Unassembled WGS sequence"/>
</dbReference>
<dbReference type="GO" id="GO:0005743">
    <property type="term" value="C:mitochondrial inner membrane"/>
    <property type="evidence" value="ECO:0007669"/>
    <property type="project" value="TreeGrafter"/>
</dbReference>
<dbReference type="Gene3D" id="1.10.357.140">
    <property type="entry name" value="UbiA prenyltransferase"/>
    <property type="match status" value="1"/>
</dbReference>
<comment type="subcellular location">
    <subcellularLocation>
        <location evidence="1">Membrane</location>
        <topology evidence="1">Multi-pass membrane protein</topology>
    </subcellularLocation>
</comment>
<feature type="transmembrane region" description="Helical" evidence="8">
    <location>
        <begin position="201"/>
        <end position="222"/>
    </location>
</feature>
<evidence type="ECO:0000256" key="4">
    <source>
        <dbReference type="ARBA" id="ARBA00022679"/>
    </source>
</evidence>
<proteinExistence type="inferred from homology"/>
<dbReference type="EMBL" id="VCAU01000008">
    <property type="protein sequence ID" value="KAF9893202.1"/>
    <property type="molecule type" value="Genomic_DNA"/>
</dbReference>
<keyword evidence="7 8" id="KW-0472">Membrane</keyword>
<keyword evidence="4" id="KW-0808">Transferase</keyword>
<evidence type="ECO:0000256" key="8">
    <source>
        <dbReference type="SAM" id="Phobius"/>
    </source>
</evidence>